<dbReference type="InterPro" id="IPR020846">
    <property type="entry name" value="MFS_dom"/>
</dbReference>
<name>A0A8J3V1B9_9ACTN</name>
<feature type="transmembrane region" description="Helical" evidence="5">
    <location>
        <begin position="300"/>
        <end position="323"/>
    </location>
</feature>
<comment type="subcellular location">
    <subcellularLocation>
        <location evidence="1">Cell membrane</location>
        <topology evidence="1">Multi-pass membrane protein</topology>
    </subcellularLocation>
</comment>
<feature type="transmembrane region" description="Helical" evidence="5">
    <location>
        <begin position="170"/>
        <end position="192"/>
    </location>
</feature>
<feature type="transmembrane region" description="Helical" evidence="5">
    <location>
        <begin position="276"/>
        <end position="294"/>
    </location>
</feature>
<feature type="transmembrane region" description="Helical" evidence="5">
    <location>
        <begin position="83"/>
        <end position="101"/>
    </location>
</feature>
<dbReference type="SUPFAM" id="SSF103473">
    <property type="entry name" value="MFS general substrate transporter"/>
    <property type="match status" value="1"/>
</dbReference>
<keyword evidence="2 5" id="KW-0812">Transmembrane</keyword>
<feature type="transmembrane region" description="Helical" evidence="5">
    <location>
        <begin position="335"/>
        <end position="356"/>
    </location>
</feature>
<dbReference type="GO" id="GO:0005886">
    <property type="term" value="C:plasma membrane"/>
    <property type="evidence" value="ECO:0007669"/>
    <property type="project" value="UniProtKB-SubCell"/>
</dbReference>
<dbReference type="InterPro" id="IPR052714">
    <property type="entry name" value="MFS_Exporter"/>
</dbReference>
<feature type="transmembrane region" description="Helical" evidence="5">
    <location>
        <begin position="246"/>
        <end position="264"/>
    </location>
</feature>
<accession>A0A8J3V1B9</accession>
<feature type="domain" description="Major facilitator superfamily (MFS) profile" evidence="6">
    <location>
        <begin position="18"/>
        <end position="388"/>
    </location>
</feature>
<evidence type="ECO:0000313" key="8">
    <source>
        <dbReference type="Proteomes" id="UP000605992"/>
    </source>
</evidence>
<feature type="transmembrane region" description="Helical" evidence="5">
    <location>
        <begin position="20"/>
        <end position="44"/>
    </location>
</feature>
<evidence type="ECO:0000259" key="6">
    <source>
        <dbReference type="PROSITE" id="PS50850"/>
    </source>
</evidence>
<keyword evidence="3 5" id="KW-1133">Transmembrane helix</keyword>
<dbReference type="PANTHER" id="PTHR23531:SF1">
    <property type="entry name" value="QUINOLENE RESISTANCE PROTEIN NORA"/>
    <property type="match status" value="1"/>
</dbReference>
<dbReference type="RefSeq" id="WP_203944640.1">
    <property type="nucleotide sequence ID" value="NZ_BOOR01000017.1"/>
</dbReference>
<feature type="transmembrane region" description="Helical" evidence="5">
    <location>
        <begin position="107"/>
        <end position="131"/>
    </location>
</feature>
<dbReference type="Gene3D" id="1.20.1250.20">
    <property type="entry name" value="MFS general substrate transporter like domains"/>
    <property type="match status" value="1"/>
</dbReference>
<dbReference type="PROSITE" id="PS50850">
    <property type="entry name" value="MFS"/>
    <property type="match status" value="1"/>
</dbReference>
<keyword evidence="8" id="KW-1185">Reference proteome</keyword>
<dbReference type="EMBL" id="BOOR01000017">
    <property type="protein sequence ID" value="GII54415.1"/>
    <property type="molecule type" value="Genomic_DNA"/>
</dbReference>
<evidence type="ECO:0000256" key="3">
    <source>
        <dbReference type="ARBA" id="ARBA00022989"/>
    </source>
</evidence>
<dbReference type="Proteomes" id="UP000605992">
    <property type="component" value="Unassembled WGS sequence"/>
</dbReference>
<protein>
    <submittedName>
        <fullName evidence="7">MFS transporter</fullName>
    </submittedName>
</protein>
<organism evidence="7 8">
    <name type="scientific">Planotetraspora thailandica</name>
    <dbReference type="NCBI Taxonomy" id="487172"/>
    <lineage>
        <taxon>Bacteria</taxon>
        <taxon>Bacillati</taxon>
        <taxon>Actinomycetota</taxon>
        <taxon>Actinomycetes</taxon>
        <taxon>Streptosporangiales</taxon>
        <taxon>Streptosporangiaceae</taxon>
        <taxon>Planotetraspora</taxon>
    </lineage>
</organism>
<proteinExistence type="predicted"/>
<dbReference type="PANTHER" id="PTHR23531">
    <property type="entry name" value="QUINOLENE RESISTANCE PROTEIN NORA"/>
    <property type="match status" value="1"/>
</dbReference>
<dbReference type="Pfam" id="PF07690">
    <property type="entry name" value="MFS_1"/>
    <property type="match status" value="1"/>
</dbReference>
<evidence type="ECO:0000256" key="5">
    <source>
        <dbReference type="SAM" id="Phobius"/>
    </source>
</evidence>
<evidence type="ECO:0000256" key="2">
    <source>
        <dbReference type="ARBA" id="ARBA00022692"/>
    </source>
</evidence>
<feature type="transmembrane region" description="Helical" evidence="5">
    <location>
        <begin position="143"/>
        <end position="164"/>
    </location>
</feature>
<evidence type="ECO:0000256" key="1">
    <source>
        <dbReference type="ARBA" id="ARBA00004651"/>
    </source>
</evidence>
<evidence type="ECO:0000256" key="4">
    <source>
        <dbReference type="ARBA" id="ARBA00023136"/>
    </source>
</evidence>
<dbReference type="InterPro" id="IPR011701">
    <property type="entry name" value="MFS"/>
</dbReference>
<gene>
    <name evidence="7" type="ORF">Pth03_28040</name>
</gene>
<feature type="transmembrane region" description="Helical" evidence="5">
    <location>
        <begin position="213"/>
        <end position="234"/>
    </location>
</feature>
<dbReference type="GO" id="GO:0022857">
    <property type="term" value="F:transmembrane transporter activity"/>
    <property type="evidence" value="ECO:0007669"/>
    <property type="project" value="InterPro"/>
</dbReference>
<reference evidence="7" key="1">
    <citation type="submission" date="2021-01" db="EMBL/GenBank/DDBJ databases">
        <title>Whole genome shotgun sequence of Planotetraspora thailandica NBRC 104271.</title>
        <authorList>
            <person name="Komaki H."/>
            <person name="Tamura T."/>
        </authorList>
    </citation>
    <scope>NUCLEOTIDE SEQUENCE</scope>
    <source>
        <strain evidence="7">NBRC 104271</strain>
    </source>
</reference>
<dbReference type="AlphaFoldDB" id="A0A8J3V1B9"/>
<evidence type="ECO:0000313" key="7">
    <source>
        <dbReference type="EMBL" id="GII54415.1"/>
    </source>
</evidence>
<keyword evidence="4 5" id="KW-0472">Membrane</keyword>
<comment type="caution">
    <text evidence="7">The sequence shown here is derived from an EMBL/GenBank/DDBJ whole genome shotgun (WGS) entry which is preliminary data.</text>
</comment>
<feature type="transmembrane region" description="Helical" evidence="5">
    <location>
        <begin position="362"/>
        <end position="382"/>
    </location>
</feature>
<feature type="transmembrane region" description="Helical" evidence="5">
    <location>
        <begin position="56"/>
        <end position="76"/>
    </location>
</feature>
<dbReference type="InterPro" id="IPR036259">
    <property type="entry name" value="MFS_trans_sf"/>
</dbReference>
<sequence>MTDLYIPSAKPRPLLSRPMVLLLVASCGSPTTFYLLVSVVPLYAASGGAGDMGAGLSTSAMMLATVLVELAMPGLLSRWGYRASMALGALLLGASSAALAASSALPLVLAACLACGAGLGIMVVAGPALVAELVPAERRGEALGVYGVAVAIPAIVGLPLGVWMSALVGYGPVFAVGAAVSLVTLAAVTGLPSRRRQTERRTRVLGRLGDRRLIRPAGVFTAFTLPAGALMTFLPLAVPAGSRDTAALALLVQASTMPIARWLAGRYGDSHGPSRLLVPAVLTAAIGMAGLVWLDNSFVVVVGAALFGIGFGAAQNVTLALMFERAPKSEFGRVSALWNLAYDGGIGVGGIGFGLAAGVVGYPAGFALTAAVLVAALVPAWIEVDNRGKE</sequence>